<dbReference type="GO" id="GO:0042273">
    <property type="term" value="P:ribosomal large subunit biogenesis"/>
    <property type="evidence" value="ECO:0007669"/>
    <property type="project" value="InterPro"/>
</dbReference>
<dbReference type="EMBL" id="JO843577">
    <property type="protein sequence ID" value="AEO35194.1"/>
    <property type="molecule type" value="mRNA"/>
</dbReference>
<dbReference type="InterPro" id="IPR036322">
    <property type="entry name" value="WD40_repeat_dom_sf"/>
</dbReference>
<dbReference type="InterPro" id="IPR015943">
    <property type="entry name" value="WD40/YVTN_repeat-like_dom_sf"/>
</dbReference>
<reference evidence="1" key="1">
    <citation type="journal article" date="2011" name="PLoS ONE">
        <title>A deep insight into the sialotranscriptome of the gulf coast tick, Amblyomma maculatum.</title>
        <authorList>
            <person name="Karim S."/>
            <person name="Singh P."/>
            <person name="Ribeiro J.M."/>
        </authorList>
    </citation>
    <scope>NUCLEOTIDE SEQUENCE</scope>
    <source>
        <tissue evidence="1">Salivary gland</tissue>
    </source>
</reference>
<dbReference type="Pfam" id="PF00400">
    <property type="entry name" value="WD40"/>
    <property type="match status" value="1"/>
</dbReference>
<organism evidence="1">
    <name type="scientific">Amblyomma maculatum</name>
    <name type="common">Gulf Coast tick</name>
    <dbReference type="NCBI Taxonomy" id="34609"/>
    <lineage>
        <taxon>Eukaryota</taxon>
        <taxon>Metazoa</taxon>
        <taxon>Ecdysozoa</taxon>
        <taxon>Arthropoda</taxon>
        <taxon>Chelicerata</taxon>
        <taxon>Arachnida</taxon>
        <taxon>Acari</taxon>
        <taxon>Parasitiformes</taxon>
        <taxon>Ixodida</taxon>
        <taxon>Ixodoidea</taxon>
        <taxon>Ixodidae</taxon>
        <taxon>Amblyomminae</taxon>
        <taxon>Amblyomma</taxon>
    </lineage>
</organism>
<dbReference type="PANTHER" id="PTHR16038">
    <property type="entry name" value="NOP SEVEN ASSOCIATED PROTEIN 1"/>
    <property type="match status" value="1"/>
</dbReference>
<dbReference type="Gene3D" id="2.130.10.10">
    <property type="entry name" value="YVTN repeat-like/Quinoprotein amine dehydrogenase"/>
    <property type="match status" value="2"/>
</dbReference>
<dbReference type="SUPFAM" id="SSF50978">
    <property type="entry name" value="WD40 repeat-like"/>
    <property type="match status" value="1"/>
</dbReference>
<dbReference type="InterPro" id="IPR037379">
    <property type="entry name" value="WDR74/Nsa1"/>
</dbReference>
<proteinExistence type="evidence at transcript level"/>
<sequence length="392" mass="43869">MPARWRMKLVALVATNMAAPRYHVFVGAETGLLKGINTEKRVFANLNSLQEINKSAEITSLRWKDESESEIYAGLRSQVVKTYCPNSGICKDVVDVKGGEGPIKGLGVVNSNLVTCVSSGLLRVWDQDGSVQAETEVGADVFRMRQHSQKPGVVATGGKENDLKLWDLEYLQKPVFQAKNVRNDFLDLRVPVWVTDMDFMRGSEKVIAITGHHQVRVYDPTSRQRRPVVDFEFDEYPLTCLSLTPQPEQVVVSNSHGRVALLDIRRKGIVHVFKGVAGSIRAVCCHPNLPLVASCGLDRFVRVHDLHSRLLLTKMYLKSRLNCLLIRTDFDLEDEGEKKGKGEIVADDELWEDMEEVDEMADAAVKKVSAKRSRTAAVAKSKKRKKLNKQDG</sequence>
<dbReference type="GO" id="GO:0005730">
    <property type="term" value="C:nucleolus"/>
    <property type="evidence" value="ECO:0007669"/>
    <property type="project" value="InterPro"/>
</dbReference>
<protein>
    <recommendedName>
        <fullName evidence="2">WD repeat-containing protein 74</fullName>
    </recommendedName>
</protein>
<evidence type="ECO:0000313" key="1">
    <source>
        <dbReference type="EMBL" id="AEO35194.1"/>
    </source>
</evidence>
<dbReference type="AlphaFoldDB" id="G3MNX6"/>
<evidence type="ECO:0008006" key="2">
    <source>
        <dbReference type="Google" id="ProtNLM"/>
    </source>
</evidence>
<dbReference type="SMART" id="SM00320">
    <property type="entry name" value="WD40"/>
    <property type="match status" value="6"/>
</dbReference>
<dbReference type="InterPro" id="IPR001680">
    <property type="entry name" value="WD40_rpt"/>
</dbReference>
<dbReference type="PANTHER" id="PTHR16038:SF4">
    <property type="entry name" value="WD REPEAT-CONTAINING PROTEIN 74"/>
    <property type="match status" value="1"/>
</dbReference>
<name>G3MNX6_AMBMU</name>
<dbReference type="FunFam" id="2.130.10.10:FF:000214">
    <property type="entry name" value="WD repeat-containing protein 74"/>
    <property type="match status" value="1"/>
</dbReference>
<dbReference type="GO" id="GO:0030687">
    <property type="term" value="C:preribosome, large subunit precursor"/>
    <property type="evidence" value="ECO:0007669"/>
    <property type="project" value="TreeGrafter"/>
</dbReference>
<accession>G3MNX6</accession>
<dbReference type="CDD" id="cd22857">
    <property type="entry name" value="WDR74"/>
    <property type="match status" value="1"/>
</dbReference>